<gene>
    <name evidence="3" type="primary">SKP1_1</name>
    <name evidence="3" type="ORF">CASFOL_012457</name>
</gene>
<proteinExistence type="predicted"/>
<dbReference type="EMBL" id="JAVIJP010000016">
    <property type="protein sequence ID" value="KAL3641642.1"/>
    <property type="molecule type" value="Genomic_DNA"/>
</dbReference>
<feature type="domain" description="SKP1 component dimerisation" evidence="2">
    <location>
        <begin position="60"/>
        <end position="106"/>
    </location>
</feature>
<organism evidence="3 4">
    <name type="scientific">Castilleja foliolosa</name>
    <dbReference type="NCBI Taxonomy" id="1961234"/>
    <lineage>
        <taxon>Eukaryota</taxon>
        <taxon>Viridiplantae</taxon>
        <taxon>Streptophyta</taxon>
        <taxon>Embryophyta</taxon>
        <taxon>Tracheophyta</taxon>
        <taxon>Spermatophyta</taxon>
        <taxon>Magnoliopsida</taxon>
        <taxon>eudicotyledons</taxon>
        <taxon>Gunneridae</taxon>
        <taxon>Pentapetalae</taxon>
        <taxon>asterids</taxon>
        <taxon>lamiids</taxon>
        <taxon>Lamiales</taxon>
        <taxon>Orobanchaceae</taxon>
        <taxon>Pedicularideae</taxon>
        <taxon>Castillejinae</taxon>
        <taxon>Castilleja</taxon>
    </lineage>
</organism>
<reference evidence="4" key="1">
    <citation type="journal article" date="2024" name="IScience">
        <title>Strigolactones Initiate the Formation of Haustorium-like Structures in Castilleja.</title>
        <authorList>
            <person name="Buerger M."/>
            <person name="Peterson D."/>
            <person name="Chory J."/>
        </authorList>
    </citation>
    <scope>NUCLEOTIDE SEQUENCE [LARGE SCALE GENOMIC DNA]</scope>
</reference>
<accession>A0ABD3DKL1</accession>
<name>A0ABD3DKL1_9LAMI</name>
<dbReference type="InterPro" id="IPR016072">
    <property type="entry name" value="Skp1_comp_dimer"/>
</dbReference>
<dbReference type="InterPro" id="IPR016897">
    <property type="entry name" value="SKP1"/>
</dbReference>
<dbReference type="InterPro" id="IPR036296">
    <property type="entry name" value="SKP1-like_dim_sf"/>
</dbReference>
<protein>
    <submittedName>
        <fullName evidence="3">Suppressor of kinetochore protein mutant</fullName>
    </submittedName>
</protein>
<dbReference type="Pfam" id="PF01466">
    <property type="entry name" value="Skp1"/>
    <property type="match status" value="1"/>
</dbReference>
<dbReference type="Proteomes" id="UP001632038">
    <property type="component" value="Unassembled WGS sequence"/>
</dbReference>
<evidence type="ECO:0000313" key="3">
    <source>
        <dbReference type="EMBL" id="KAL3641642.1"/>
    </source>
</evidence>
<comment type="pathway">
    <text evidence="1">Protein modification; protein ubiquitination.</text>
</comment>
<dbReference type="PANTHER" id="PTHR11165">
    <property type="entry name" value="SKP1"/>
    <property type="match status" value="1"/>
</dbReference>
<evidence type="ECO:0000259" key="2">
    <source>
        <dbReference type="Pfam" id="PF01466"/>
    </source>
</evidence>
<dbReference type="AlphaFoldDB" id="A0ABD3DKL1"/>
<sequence length="109" mass="12175">MASQGESSPAAIEIVQTYLKAQDGDDEAKKKFEDEFVIGNPETHVLFEVANRAYKLDLEGLIDIACSKIAFGIKDKSPEWIKKAFNIKDDFSAAEMAEIRAENAWAFED</sequence>
<evidence type="ECO:0000256" key="1">
    <source>
        <dbReference type="ARBA" id="ARBA00004906"/>
    </source>
</evidence>
<comment type="caution">
    <text evidence="3">The sequence shown here is derived from an EMBL/GenBank/DDBJ whole genome shotgun (WGS) entry which is preliminary data.</text>
</comment>
<dbReference type="Gene3D" id="3.30.710.10">
    <property type="entry name" value="Potassium Channel Kv1.1, Chain A"/>
    <property type="match status" value="1"/>
</dbReference>
<keyword evidence="4" id="KW-1185">Reference proteome</keyword>
<dbReference type="InterPro" id="IPR011333">
    <property type="entry name" value="SKP1/BTB/POZ_sf"/>
</dbReference>
<evidence type="ECO:0000313" key="4">
    <source>
        <dbReference type="Proteomes" id="UP001632038"/>
    </source>
</evidence>
<dbReference type="SUPFAM" id="SSF81382">
    <property type="entry name" value="Skp1 dimerisation domain-like"/>
    <property type="match status" value="1"/>
</dbReference>